<keyword evidence="3" id="KW-1003">Cell membrane</keyword>
<dbReference type="PANTHER" id="PTHR43227">
    <property type="entry name" value="BLL4140 PROTEIN"/>
    <property type="match status" value="1"/>
</dbReference>
<comment type="caution">
    <text evidence="9">The sequence shown here is derived from an EMBL/GenBank/DDBJ whole genome shotgun (WGS) entry which is preliminary data.</text>
</comment>
<dbReference type="Gene3D" id="1.10.3720.10">
    <property type="entry name" value="MetI-like"/>
    <property type="match status" value="1"/>
</dbReference>
<comment type="similarity">
    <text evidence="7">Belongs to the binding-protein-dependent transport system permease family.</text>
</comment>
<feature type="transmembrane region" description="Helical" evidence="7">
    <location>
        <begin position="224"/>
        <end position="253"/>
    </location>
</feature>
<dbReference type="PANTHER" id="PTHR43227:SF8">
    <property type="entry name" value="DIACETYLCHITOBIOSE UPTAKE SYSTEM PERMEASE PROTEIN DASB"/>
    <property type="match status" value="1"/>
</dbReference>
<feature type="domain" description="ABC transmembrane type-1" evidence="8">
    <location>
        <begin position="41"/>
        <end position="252"/>
    </location>
</feature>
<protein>
    <submittedName>
        <fullName evidence="9">Sugar ABC transporter permease</fullName>
    </submittedName>
</protein>
<evidence type="ECO:0000256" key="4">
    <source>
        <dbReference type="ARBA" id="ARBA00022692"/>
    </source>
</evidence>
<name>A0ABY2RUN9_9PSEU</name>
<evidence type="ECO:0000313" key="10">
    <source>
        <dbReference type="Proteomes" id="UP000309992"/>
    </source>
</evidence>
<evidence type="ECO:0000256" key="3">
    <source>
        <dbReference type="ARBA" id="ARBA00022475"/>
    </source>
</evidence>
<gene>
    <name evidence="9" type="ORF">FCN18_34155</name>
</gene>
<dbReference type="EMBL" id="SWMS01000032">
    <property type="protein sequence ID" value="TKG61085.1"/>
    <property type="molecule type" value="Genomic_DNA"/>
</dbReference>
<evidence type="ECO:0000259" key="8">
    <source>
        <dbReference type="PROSITE" id="PS50928"/>
    </source>
</evidence>
<feature type="transmembrane region" description="Helical" evidence="7">
    <location>
        <begin position="139"/>
        <end position="158"/>
    </location>
</feature>
<dbReference type="CDD" id="cd06261">
    <property type="entry name" value="TM_PBP2"/>
    <property type="match status" value="1"/>
</dbReference>
<comment type="subcellular location">
    <subcellularLocation>
        <location evidence="1 7">Cell membrane</location>
        <topology evidence="1 7">Multi-pass membrane protein</topology>
    </subcellularLocation>
</comment>
<evidence type="ECO:0000256" key="7">
    <source>
        <dbReference type="RuleBase" id="RU363032"/>
    </source>
</evidence>
<dbReference type="InterPro" id="IPR050809">
    <property type="entry name" value="UgpAE/MalFG_permease"/>
</dbReference>
<evidence type="ECO:0000256" key="5">
    <source>
        <dbReference type="ARBA" id="ARBA00022989"/>
    </source>
</evidence>
<feature type="transmembrane region" description="Helical" evidence="7">
    <location>
        <begin position="179"/>
        <end position="204"/>
    </location>
</feature>
<sequence length="263" mass="28921">MVALFGWPLVQGVLSAFTGADGFTLAHWERLFGDPYFLRALRNTLLLIVIVVPVQVVLAVGMALLMQARPRFASGHFYLWCVPLAISELAAGLVWLSIFDNRGYLNSLLVSLGLSENGVQWLNYENTATMLLTVVIAELWRATSLVFVIVVAGVQMIPREYDEAAQVFGATFWQRLRHVTLPLLGPSLQVALILRTILALQAFAVAQALTGRDFPLLVGETYEWYVVLQNPAVASAVALVVLVISLGTAVLYLRTVRQPEGAR</sequence>
<evidence type="ECO:0000313" key="9">
    <source>
        <dbReference type="EMBL" id="TKG61085.1"/>
    </source>
</evidence>
<keyword evidence="2 7" id="KW-0813">Transport</keyword>
<keyword evidence="4 7" id="KW-0812">Transmembrane</keyword>
<proteinExistence type="inferred from homology"/>
<feature type="transmembrane region" description="Helical" evidence="7">
    <location>
        <begin position="46"/>
        <end position="65"/>
    </location>
</feature>
<dbReference type="InterPro" id="IPR035906">
    <property type="entry name" value="MetI-like_sf"/>
</dbReference>
<dbReference type="SUPFAM" id="SSF161098">
    <property type="entry name" value="MetI-like"/>
    <property type="match status" value="1"/>
</dbReference>
<evidence type="ECO:0000256" key="1">
    <source>
        <dbReference type="ARBA" id="ARBA00004651"/>
    </source>
</evidence>
<keyword evidence="5 7" id="KW-1133">Transmembrane helix</keyword>
<dbReference type="Pfam" id="PF00528">
    <property type="entry name" value="BPD_transp_1"/>
    <property type="match status" value="1"/>
</dbReference>
<reference evidence="9 10" key="1">
    <citation type="journal article" date="2015" name="Antonie Van Leeuwenhoek">
        <title>Prauserella endophytica sp. nov., an endophytic actinobacterium isolated from Tamarix taklamakanensis.</title>
        <authorList>
            <person name="Liu J.M."/>
            <person name="Habden X."/>
            <person name="Guo L."/>
            <person name="Tuo L."/>
            <person name="Jiang Z.K."/>
            <person name="Liu S.W."/>
            <person name="Liu X.F."/>
            <person name="Chen L."/>
            <person name="Li R.F."/>
            <person name="Zhang Y.Q."/>
            <person name="Sun C.H."/>
        </authorList>
    </citation>
    <scope>NUCLEOTIDE SEQUENCE [LARGE SCALE GENOMIC DNA]</scope>
    <source>
        <strain evidence="9 10">CGMCC 4.7182</strain>
    </source>
</reference>
<dbReference type="PROSITE" id="PS50928">
    <property type="entry name" value="ABC_TM1"/>
    <property type="match status" value="1"/>
</dbReference>
<keyword evidence="6 7" id="KW-0472">Membrane</keyword>
<dbReference type="Proteomes" id="UP000309992">
    <property type="component" value="Unassembled WGS sequence"/>
</dbReference>
<dbReference type="InterPro" id="IPR000515">
    <property type="entry name" value="MetI-like"/>
</dbReference>
<accession>A0ABY2RUN9</accession>
<feature type="transmembrane region" description="Helical" evidence="7">
    <location>
        <begin position="77"/>
        <end position="98"/>
    </location>
</feature>
<evidence type="ECO:0000256" key="6">
    <source>
        <dbReference type="ARBA" id="ARBA00023136"/>
    </source>
</evidence>
<keyword evidence="10" id="KW-1185">Reference proteome</keyword>
<organism evidence="9 10">
    <name type="scientific">Prauserella endophytica</name>
    <dbReference type="NCBI Taxonomy" id="1592324"/>
    <lineage>
        <taxon>Bacteria</taxon>
        <taxon>Bacillati</taxon>
        <taxon>Actinomycetota</taxon>
        <taxon>Actinomycetes</taxon>
        <taxon>Pseudonocardiales</taxon>
        <taxon>Pseudonocardiaceae</taxon>
        <taxon>Prauserella</taxon>
        <taxon>Prauserella coralliicola group</taxon>
    </lineage>
</organism>
<evidence type="ECO:0000256" key="2">
    <source>
        <dbReference type="ARBA" id="ARBA00022448"/>
    </source>
</evidence>